<organism evidence="2 3">
    <name type="scientific">Fischerella thermalis CCMEE 5318</name>
    <dbReference type="NCBI Taxonomy" id="2019666"/>
    <lineage>
        <taxon>Bacteria</taxon>
        <taxon>Bacillati</taxon>
        <taxon>Cyanobacteriota</taxon>
        <taxon>Cyanophyceae</taxon>
        <taxon>Nostocales</taxon>
        <taxon>Hapalosiphonaceae</taxon>
        <taxon>Fischerella</taxon>
    </lineage>
</organism>
<protein>
    <recommendedName>
        <fullName evidence="1">D-glutamate N-acetyltransferase-like C-terminal domain-containing protein</fullName>
    </recommendedName>
</protein>
<proteinExistence type="predicted"/>
<dbReference type="InterPro" id="IPR035086">
    <property type="entry name" value="DgcN-like_C"/>
</dbReference>
<comment type="caution">
    <text evidence="2">The sequence shown here is derived from an EMBL/GenBank/DDBJ whole genome shotgun (WGS) entry which is preliminary data.</text>
</comment>
<sequence>MGGAFYPSKVVAVALNTAHLSESEARAAIEQVEAETKLPCTDPVRFGAGRLLQAIMTIG</sequence>
<feature type="domain" description="D-glutamate N-acetyltransferase-like C-terminal" evidence="1">
    <location>
        <begin position="7"/>
        <end position="52"/>
    </location>
</feature>
<dbReference type="Pfam" id="PF07755">
    <property type="entry name" value="DUF1611"/>
    <property type="match status" value="1"/>
</dbReference>
<accession>A0A2N6L9A8</accession>
<gene>
    <name evidence="2" type="ORF">CEN46_19930</name>
</gene>
<evidence type="ECO:0000313" key="3">
    <source>
        <dbReference type="Proteomes" id="UP000235081"/>
    </source>
</evidence>
<dbReference type="Gene3D" id="3.40.50.300">
    <property type="entry name" value="P-loop containing nucleotide triphosphate hydrolases"/>
    <property type="match status" value="1"/>
</dbReference>
<dbReference type="SUPFAM" id="SSF52540">
    <property type="entry name" value="P-loop containing nucleoside triphosphate hydrolases"/>
    <property type="match status" value="1"/>
</dbReference>
<name>A0A2N6L9A8_9CYAN</name>
<dbReference type="EMBL" id="NMQE01000655">
    <property type="protein sequence ID" value="PMB18892.1"/>
    <property type="molecule type" value="Genomic_DNA"/>
</dbReference>
<dbReference type="InterPro" id="IPR027417">
    <property type="entry name" value="P-loop_NTPase"/>
</dbReference>
<dbReference type="AlphaFoldDB" id="A0A2N6L9A8"/>
<evidence type="ECO:0000259" key="1">
    <source>
        <dbReference type="Pfam" id="PF07755"/>
    </source>
</evidence>
<reference evidence="2 3" key="1">
    <citation type="submission" date="2017-07" db="EMBL/GenBank/DDBJ databases">
        <title>Genomes of Fischerella (Mastigocladus) sp. strains.</title>
        <authorList>
            <person name="Miller S.R."/>
        </authorList>
    </citation>
    <scope>NUCLEOTIDE SEQUENCE [LARGE SCALE GENOMIC DNA]</scope>
    <source>
        <strain evidence="2 3">CCMEE 5318</strain>
    </source>
</reference>
<dbReference type="Proteomes" id="UP000235081">
    <property type="component" value="Unassembled WGS sequence"/>
</dbReference>
<evidence type="ECO:0000313" key="2">
    <source>
        <dbReference type="EMBL" id="PMB18892.1"/>
    </source>
</evidence>